<evidence type="ECO:0008006" key="4">
    <source>
        <dbReference type="Google" id="ProtNLM"/>
    </source>
</evidence>
<keyword evidence="1" id="KW-0732">Signal</keyword>
<dbReference type="RefSeq" id="WP_232091718.1">
    <property type="nucleotide sequence ID" value="NZ_AP023326.1"/>
</dbReference>
<dbReference type="AlphaFoldDB" id="A0A6S6PNY1"/>
<feature type="chain" id="PRO_5028355310" description="Copper type II ascorbate-dependent monooxygenase C-terminal domain-containing protein" evidence="1">
    <location>
        <begin position="32"/>
        <end position="344"/>
    </location>
</feature>
<name>A0A6S6PNY1_ACEAC</name>
<evidence type="ECO:0000313" key="3">
    <source>
        <dbReference type="Proteomes" id="UP000515220"/>
    </source>
</evidence>
<dbReference type="Proteomes" id="UP000515220">
    <property type="component" value="Chromosome"/>
</dbReference>
<accession>A0A6S6PNY1</accession>
<protein>
    <recommendedName>
        <fullName evidence="4">Copper type II ascorbate-dependent monooxygenase C-terminal domain-containing protein</fullName>
    </recommendedName>
</protein>
<feature type="signal peptide" evidence="1">
    <location>
        <begin position="1"/>
        <end position="31"/>
    </location>
</feature>
<sequence length="344" mass="37608">MPFYNCRKMFLLPALLLSCLFVNYLSDTAGATDMGIETDASVTTVTKGLTRKPLYPFHIAPGQSLVGIDGYVETSSPSEKFSEALISLHMATSPACPASGEDVGDYAAINAHFPNITLAAPIVKQNAPDHQRVPVHIHLARPFPLKSCLFLILDGSDFAGKPYTMTAHLHVKTIPTQQPPEQFELTGVMSDEFLMSPQKHETAYKVYHAPRDRMIFSIDGNVAAVAGEGVVFRTPLHWWVVSHSVFLEHGGCPQFPHDGTYSDNPALDAFIFEPQTTTLHTAYLKGEGVSYPNTPFTLQPKDPILVRKGDCLIHGVRAMGADEPAGRPADGINTESQIFMEMTP</sequence>
<gene>
    <name evidence="2" type="ORF">AAJCM20276_29690</name>
</gene>
<evidence type="ECO:0000313" key="2">
    <source>
        <dbReference type="EMBL" id="BCI68345.1"/>
    </source>
</evidence>
<organism evidence="2 3">
    <name type="scientific">Acetobacter aceti</name>
    <dbReference type="NCBI Taxonomy" id="435"/>
    <lineage>
        <taxon>Bacteria</taxon>
        <taxon>Pseudomonadati</taxon>
        <taxon>Pseudomonadota</taxon>
        <taxon>Alphaproteobacteria</taxon>
        <taxon>Acetobacterales</taxon>
        <taxon>Acetobacteraceae</taxon>
        <taxon>Acetobacter</taxon>
        <taxon>Acetobacter subgen. Acetobacter</taxon>
    </lineage>
</organism>
<reference evidence="2 3" key="1">
    <citation type="submission" date="2020-07" db="EMBL/GenBank/DDBJ databases">
        <title>Complete Genome Sequence of an acetic acid bacterium, Acetobacter aceti JCM20276.</title>
        <authorList>
            <person name="Hirose Y."/>
            <person name="Mihara H."/>
        </authorList>
    </citation>
    <scope>NUCLEOTIDE SEQUENCE [LARGE SCALE GENOMIC DNA]</scope>
    <source>
        <strain evidence="2 3">JCM20276</strain>
    </source>
</reference>
<dbReference type="EMBL" id="AP023326">
    <property type="protein sequence ID" value="BCI68345.1"/>
    <property type="molecule type" value="Genomic_DNA"/>
</dbReference>
<proteinExistence type="predicted"/>
<dbReference type="PROSITE" id="PS51257">
    <property type="entry name" value="PROKAR_LIPOPROTEIN"/>
    <property type="match status" value="1"/>
</dbReference>
<evidence type="ECO:0000256" key="1">
    <source>
        <dbReference type="SAM" id="SignalP"/>
    </source>
</evidence>